<keyword evidence="5" id="KW-1185">Reference proteome</keyword>
<keyword evidence="3" id="KW-0859">Xylose metabolism</keyword>
<dbReference type="InterPro" id="IPR036388">
    <property type="entry name" value="WH-like_DNA-bd_sf"/>
</dbReference>
<dbReference type="SUPFAM" id="SSF53067">
    <property type="entry name" value="Actin-like ATPase domain"/>
    <property type="match status" value="1"/>
</dbReference>
<evidence type="ECO:0000256" key="3">
    <source>
        <dbReference type="ARBA" id="ARBA00022629"/>
    </source>
</evidence>
<dbReference type="PANTHER" id="PTHR18964">
    <property type="entry name" value="ROK (REPRESSOR, ORF, KINASE) FAMILY"/>
    <property type="match status" value="1"/>
</dbReference>
<comment type="function">
    <text evidence="1">Transcriptional repressor of xylose-utilizing enzymes.</text>
</comment>
<evidence type="ECO:0000256" key="1">
    <source>
        <dbReference type="ARBA" id="ARBA00002486"/>
    </source>
</evidence>
<name>A0ABV1BW41_9FIRM</name>
<evidence type="ECO:0000313" key="4">
    <source>
        <dbReference type="EMBL" id="MEQ2379734.1"/>
    </source>
</evidence>
<dbReference type="EMBL" id="JBBMER010000004">
    <property type="protein sequence ID" value="MEQ2379734.1"/>
    <property type="molecule type" value="Genomic_DNA"/>
</dbReference>
<dbReference type="InterPro" id="IPR000600">
    <property type="entry name" value="ROK"/>
</dbReference>
<proteinExistence type="inferred from homology"/>
<dbReference type="RefSeq" id="WP_055176022.1">
    <property type="nucleotide sequence ID" value="NZ_DAWCMB010000296.1"/>
</dbReference>
<dbReference type="Gene3D" id="1.10.10.10">
    <property type="entry name" value="Winged helix-like DNA-binding domain superfamily/Winged helix DNA-binding domain"/>
    <property type="match status" value="1"/>
</dbReference>
<keyword evidence="3" id="KW-0119">Carbohydrate metabolism</keyword>
<accession>A0ABV1BW41</accession>
<dbReference type="SUPFAM" id="SSF46785">
    <property type="entry name" value="Winged helix' DNA-binding domain"/>
    <property type="match status" value="1"/>
</dbReference>
<protein>
    <submittedName>
        <fullName evidence="4">ROK family transcriptional regulator</fullName>
    </submittedName>
</protein>
<reference evidence="4 5" key="1">
    <citation type="submission" date="2024-03" db="EMBL/GenBank/DDBJ databases">
        <title>Human intestinal bacterial collection.</title>
        <authorList>
            <person name="Pauvert C."/>
            <person name="Hitch T.C.A."/>
            <person name="Clavel T."/>
        </authorList>
    </citation>
    <scope>NUCLEOTIDE SEQUENCE [LARGE SCALE GENOMIC DNA]</scope>
    <source>
        <strain evidence="4 5">CLA-AA-H255</strain>
    </source>
</reference>
<dbReference type="PANTHER" id="PTHR18964:SF149">
    <property type="entry name" value="BIFUNCTIONAL UDP-N-ACETYLGLUCOSAMINE 2-EPIMERASE_N-ACETYLMANNOSAMINE KINASE"/>
    <property type="match status" value="1"/>
</dbReference>
<dbReference type="InterPro" id="IPR043129">
    <property type="entry name" value="ATPase_NBD"/>
</dbReference>
<gene>
    <name evidence="4" type="ORF">WMO14_07555</name>
</gene>
<dbReference type="Proteomes" id="UP001442364">
    <property type="component" value="Unassembled WGS sequence"/>
</dbReference>
<sequence length="385" mass="43335">MISSQKITTSEVRKYNKNRIFKLIYNSSAISRQEIADTLGLSLPTINQNIKLLKDSGLIVMEGSFDSTGGRKAQMIMVNADARFAISVNVRANELKVALIDLNGEIRSQKSVDIEFSPESDYGVKVSELVDDIIEENNINTDNILGIGITMPGIFNSDNTMIISSPPLNTRDYKTDNITSRLKYDYTVQNDARASAFADYWYSHKNENAHMDESYHDKFYLMINDGVGGACVSNDKIVQGEHNRYGEFGHMTLYPDGRKCMCGKKGCVESYLSARNLSSDLGIQIDEFFKKASEGDAQCVKVLDEYLDNLTTGINNLYVIFDRDIVIGGFVSRYLLEYEENIRQRLIDKYSFDTDGRYFSISSCTSERTDTGAAIMFLSEFINSI</sequence>
<evidence type="ECO:0000256" key="2">
    <source>
        <dbReference type="ARBA" id="ARBA00006479"/>
    </source>
</evidence>
<evidence type="ECO:0000313" key="5">
    <source>
        <dbReference type="Proteomes" id="UP001442364"/>
    </source>
</evidence>
<organism evidence="4 5">
    <name type="scientific">[Lactobacillus] rogosae</name>
    <dbReference type="NCBI Taxonomy" id="706562"/>
    <lineage>
        <taxon>Bacteria</taxon>
        <taxon>Bacillati</taxon>
        <taxon>Bacillota</taxon>
        <taxon>Clostridia</taxon>
        <taxon>Lachnospirales</taxon>
        <taxon>Lachnospiraceae</taxon>
        <taxon>Lachnospira</taxon>
    </lineage>
</organism>
<dbReference type="Gene3D" id="3.30.420.40">
    <property type="match status" value="2"/>
</dbReference>
<comment type="caution">
    <text evidence="4">The sequence shown here is derived from an EMBL/GenBank/DDBJ whole genome shotgun (WGS) entry which is preliminary data.</text>
</comment>
<comment type="similarity">
    <text evidence="2">Belongs to the ROK (NagC/XylR) family.</text>
</comment>
<dbReference type="Pfam" id="PF00480">
    <property type="entry name" value="ROK"/>
    <property type="match status" value="1"/>
</dbReference>
<dbReference type="InterPro" id="IPR036390">
    <property type="entry name" value="WH_DNA-bd_sf"/>
</dbReference>
<dbReference type="Pfam" id="PF13412">
    <property type="entry name" value="HTH_24"/>
    <property type="match status" value="1"/>
</dbReference>